<dbReference type="AlphaFoldDB" id="A0A2K3JU86"/>
<evidence type="ECO:0000313" key="2">
    <source>
        <dbReference type="EMBL" id="PNX57603.1"/>
    </source>
</evidence>
<dbReference type="Proteomes" id="UP000236291">
    <property type="component" value="Unassembled WGS sequence"/>
</dbReference>
<name>A0A2K3JU86_TRIPR</name>
<dbReference type="EMBL" id="ASHM01076800">
    <property type="protein sequence ID" value="PNX57603.1"/>
    <property type="molecule type" value="Genomic_DNA"/>
</dbReference>
<comment type="caution">
    <text evidence="2">The sequence shown here is derived from an EMBL/GenBank/DDBJ whole genome shotgun (WGS) entry which is preliminary data.</text>
</comment>
<proteinExistence type="predicted"/>
<reference evidence="2 3" key="2">
    <citation type="journal article" date="2017" name="Front. Plant Sci.">
        <title>Gene Classification and Mining of Molecular Markers Useful in Red Clover (Trifolium pratense) Breeding.</title>
        <authorList>
            <person name="Istvanek J."/>
            <person name="Dluhosova J."/>
            <person name="Dluhos P."/>
            <person name="Patkova L."/>
            <person name="Nedelnik J."/>
            <person name="Repkova J."/>
        </authorList>
    </citation>
    <scope>NUCLEOTIDE SEQUENCE [LARGE SCALE GENOMIC DNA]</scope>
    <source>
        <strain evidence="3">cv. Tatra</strain>
        <tissue evidence="2">Young leaves</tissue>
    </source>
</reference>
<protein>
    <submittedName>
        <fullName evidence="2">Uncharacterized protein</fullName>
    </submittedName>
</protein>
<accession>A0A2K3JU86</accession>
<evidence type="ECO:0000256" key="1">
    <source>
        <dbReference type="SAM" id="MobiDB-lite"/>
    </source>
</evidence>
<organism evidence="2 3">
    <name type="scientific">Trifolium pratense</name>
    <name type="common">Red clover</name>
    <dbReference type="NCBI Taxonomy" id="57577"/>
    <lineage>
        <taxon>Eukaryota</taxon>
        <taxon>Viridiplantae</taxon>
        <taxon>Streptophyta</taxon>
        <taxon>Embryophyta</taxon>
        <taxon>Tracheophyta</taxon>
        <taxon>Spermatophyta</taxon>
        <taxon>Magnoliopsida</taxon>
        <taxon>eudicotyledons</taxon>
        <taxon>Gunneridae</taxon>
        <taxon>Pentapetalae</taxon>
        <taxon>rosids</taxon>
        <taxon>fabids</taxon>
        <taxon>Fabales</taxon>
        <taxon>Fabaceae</taxon>
        <taxon>Papilionoideae</taxon>
        <taxon>50 kb inversion clade</taxon>
        <taxon>NPAAA clade</taxon>
        <taxon>Hologalegina</taxon>
        <taxon>IRL clade</taxon>
        <taxon>Trifolieae</taxon>
        <taxon>Trifolium</taxon>
    </lineage>
</organism>
<reference evidence="2 3" key="1">
    <citation type="journal article" date="2014" name="Am. J. Bot.">
        <title>Genome assembly and annotation for red clover (Trifolium pratense; Fabaceae).</title>
        <authorList>
            <person name="Istvanek J."/>
            <person name="Jaros M."/>
            <person name="Krenek A."/>
            <person name="Repkova J."/>
        </authorList>
    </citation>
    <scope>NUCLEOTIDE SEQUENCE [LARGE SCALE GENOMIC DNA]</scope>
    <source>
        <strain evidence="3">cv. Tatra</strain>
        <tissue evidence="2">Young leaves</tissue>
    </source>
</reference>
<feature type="region of interest" description="Disordered" evidence="1">
    <location>
        <begin position="62"/>
        <end position="83"/>
    </location>
</feature>
<evidence type="ECO:0000313" key="3">
    <source>
        <dbReference type="Proteomes" id="UP000236291"/>
    </source>
</evidence>
<sequence>MYNMQVLACMDELVLKVDQLLMVGPLVSSCKSYGLLWHLQTIVPDETHEVEIDVEACSQGSASSAKDVGSTQGGLQGQATDLI</sequence>
<gene>
    <name evidence="2" type="ORF">L195_g050486</name>
</gene>